<feature type="transmembrane region" description="Helical" evidence="1">
    <location>
        <begin position="20"/>
        <end position="38"/>
    </location>
</feature>
<evidence type="ECO:0000313" key="2">
    <source>
        <dbReference type="EMBL" id="HIS92993.1"/>
    </source>
</evidence>
<organism evidence="2 3">
    <name type="scientific">Candidatus Alectryocaccomicrobium excrementavium</name>
    <dbReference type="NCBI Taxonomy" id="2840668"/>
    <lineage>
        <taxon>Bacteria</taxon>
        <taxon>Bacillati</taxon>
        <taxon>Bacillota</taxon>
        <taxon>Clostridia</taxon>
        <taxon>Candidatus Alectryocaccomicrobium</taxon>
    </lineage>
</organism>
<accession>A0A9D1G1D4</accession>
<sequence length="76" mass="8967">MAAVSHSRVALRSKLWRQKYLFLMVLPGFLIVLIFNYFPMYGVLMAFENYSHSKGIMGSEWVGLRHFMDFFRNPMA</sequence>
<dbReference type="PANTHER" id="PTHR43496">
    <property type="entry name" value="PROTEIN LPLB"/>
    <property type="match status" value="1"/>
</dbReference>
<keyword evidence="1" id="KW-0812">Transmembrane</keyword>
<dbReference type="EMBL" id="DVJN01000165">
    <property type="protein sequence ID" value="HIS92993.1"/>
    <property type="molecule type" value="Genomic_DNA"/>
</dbReference>
<dbReference type="AlphaFoldDB" id="A0A9D1G1D4"/>
<name>A0A9D1G1D4_9FIRM</name>
<gene>
    <name evidence="2" type="ORF">IAA84_08275</name>
</gene>
<reference evidence="2" key="2">
    <citation type="journal article" date="2021" name="PeerJ">
        <title>Extensive microbial diversity within the chicken gut microbiome revealed by metagenomics and culture.</title>
        <authorList>
            <person name="Gilroy R."/>
            <person name="Ravi A."/>
            <person name="Getino M."/>
            <person name="Pursley I."/>
            <person name="Horton D.L."/>
            <person name="Alikhan N.F."/>
            <person name="Baker D."/>
            <person name="Gharbi K."/>
            <person name="Hall N."/>
            <person name="Watson M."/>
            <person name="Adriaenssens E.M."/>
            <person name="Foster-Nyarko E."/>
            <person name="Jarju S."/>
            <person name="Secka A."/>
            <person name="Antonio M."/>
            <person name="Oren A."/>
            <person name="Chaudhuri R.R."/>
            <person name="La Ragione R."/>
            <person name="Hildebrand F."/>
            <person name="Pallen M.J."/>
        </authorList>
    </citation>
    <scope>NUCLEOTIDE SEQUENCE</scope>
    <source>
        <strain evidence="2">13766</strain>
    </source>
</reference>
<dbReference type="PANTHER" id="PTHR43496:SF1">
    <property type="entry name" value="POLYGALACTURONAN_RHAMNOGALACTURONAN TRANSPORT SYSTEM PERMEASE PROTEIN YTEP"/>
    <property type="match status" value="1"/>
</dbReference>
<evidence type="ECO:0000313" key="3">
    <source>
        <dbReference type="Proteomes" id="UP000824140"/>
    </source>
</evidence>
<proteinExistence type="predicted"/>
<protein>
    <submittedName>
        <fullName evidence="2">Sugar ABC transporter permease</fullName>
    </submittedName>
</protein>
<feature type="non-terminal residue" evidence="2">
    <location>
        <position position="76"/>
    </location>
</feature>
<reference evidence="2" key="1">
    <citation type="submission" date="2020-10" db="EMBL/GenBank/DDBJ databases">
        <authorList>
            <person name="Gilroy R."/>
        </authorList>
    </citation>
    <scope>NUCLEOTIDE SEQUENCE</scope>
    <source>
        <strain evidence="2">13766</strain>
    </source>
</reference>
<dbReference type="Proteomes" id="UP000824140">
    <property type="component" value="Unassembled WGS sequence"/>
</dbReference>
<keyword evidence="1" id="KW-1133">Transmembrane helix</keyword>
<keyword evidence="1" id="KW-0472">Membrane</keyword>
<comment type="caution">
    <text evidence="2">The sequence shown here is derived from an EMBL/GenBank/DDBJ whole genome shotgun (WGS) entry which is preliminary data.</text>
</comment>
<evidence type="ECO:0000256" key="1">
    <source>
        <dbReference type="SAM" id="Phobius"/>
    </source>
</evidence>